<reference evidence="1 2" key="1">
    <citation type="journal article" date="2013" name="J. Microbiol.">
        <title>Mucilaginibacter ginsenosidivorax sp. nov., with ginsenoside converting activity isolated from sediment.</title>
        <authorList>
            <person name="Kim J.K."/>
            <person name="Choi T.E."/>
            <person name="Liu Q.M."/>
            <person name="Park H.Y."/>
            <person name="Yi T.H."/>
            <person name="Yoon M.H."/>
            <person name="Kim S.C."/>
            <person name="Im W.T."/>
        </authorList>
    </citation>
    <scope>NUCLEOTIDE SEQUENCE [LARGE SCALE GENOMIC DNA]</scope>
    <source>
        <strain evidence="1 2">KHI28</strain>
    </source>
</reference>
<keyword evidence="2" id="KW-1185">Reference proteome</keyword>
<dbReference type="OrthoDB" id="2922403at2"/>
<gene>
    <name evidence="1" type="ORF">FSB76_12350</name>
</gene>
<dbReference type="Proteomes" id="UP000321362">
    <property type="component" value="Chromosome"/>
</dbReference>
<organism evidence="1 2">
    <name type="scientific">Mucilaginibacter ginsenosidivorax</name>
    <dbReference type="NCBI Taxonomy" id="862126"/>
    <lineage>
        <taxon>Bacteria</taxon>
        <taxon>Pseudomonadati</taxon>
        <taxon>Bacteroidota</taxon>
        <taxon>Sphingobacteriia</taxon>
        <taxon>Sphingobacteriales</taxon>
        <taxon>Sphingobacteriaceae</taxon>
        <taxon>Mucilaginibacter</taxon>
    </lineage>
</organism>
<evidence type="ECO:0000313" key="2">
    <source>
        <dbReference type="Proteomes" id="UP000321362"/>
    </source>
</evidence>
<dbReference type="Gene3D" id="3.10.129.10">
    <property type="entry name" value="Hotdog Thioesterase"/>
    <property type="match status" value="1"/>
</dbReference>
<dbReference type="KEGG" id="mgk:FSB76_12350"/>
<proteinExistence type="predicted"/>
<dbReference type="Pfam" id="PF22817">
    <property type="entry name" value="ApeP-like"/>
    <property type="match status" value="1"/>
</dbReference>
<dbReference type="AlphaFoldDB" id="A0A5B8W1E2"/>
<dbReference type="InterPro" id="IPR016776">
    <property type="entry name" value="ApeP-like_dehydratase"/>
</dbReference>
<dbReference type="RefSeq" id="WP_147053872.1">
    <property type="nucleotide sequence ID" value="NZ_CP042437.1"/>
</dbReference>
<protein>
    <submittedName>
        <fullName evidence="1">3-hydroxyacyl-ACP dehydratase</fullName>
    </submittedName>
</protein>
<sequence length="140" mass="15446">MFVPPANTPDLIPQKFPFVMIDHLTWTDDKSSRTQFCIKADNVLVEDGEFSAGGLVENIAQTAAARAGYLAQNSQKADAIGYIGAIKNLEVFSLPKINDILETEIVIDNQIFDVTLISGKVKRGEETLAQCQMKVFIIQQ</sequence>
<dbReference type="InterPro" id="IPR029069">
    <property type="entry name" value="HotDog_dom_sf"/>
</dbReference>
<accession>A0A5B8W1E2</accession>
<dbReference type="EMBL" id="CP042437">
    <property type="protein sequence ID" value="QEC76702.1"/>
    <property type="molecule type" value="Genomic_DNA"/>
</dbReference>
<evidence type="ECO:0000313" key="1">
    <source>
        <dbReference type="EMBL" id="QEC76702.1"/>
    </source>
</evidence>
<name>A0A5B8W1E2_9SPHI</name>
<dbReference type="SUPFAM" id="SSF54637">
    <property type="entry name" value="Thioesterase/thiol ester dehydrase-isomerase"/>
    <property type="match status" value="1"/>
</dbReference>